<dbReference type="OrthoDB" id="5213490at2759"/>
<proteinExistence type="predicted"/>
<name>A0A8S1D2J5_9INSE</name>
<sequence>MDDKTVLKFAKKRLQTLRAKNNSLEKLALGQLKSLPGVLREKILQTLITRKIIDDTGKTKIFKDLMGIFPYLLSSRTRYIELNGIMSFACPGQYLDQYNFELFTLKTTECCIQLLQWIQTLAPNVETLIIKQNHPLRFNRIVLVKPGMLESLKKMQSLKTLHIDLYWFKQNELLDMCKNLPNLHNLNVLSHTSGPDPLAPEVFTSSFCNVKQITVNDFWWIADLCNKNLPDVEIVPLFETQFFIWINVLNDIFNEEYFIELRQPCQRHVYVDLATNKIRPMKLRDFPALFPNVSCLSAGLLGEPNEEKSPLLQFDNIRELNLAVDHEDEDLIFRERYLSTYGENLQTLNLSSLRGFGFKMDLAIISKYCPKLEKLSLNYCYLINPTLPIENFIELKEFEWKLPDAGTGYMEDAMILSNVLSAPKLEKVVLEGAHFENTDLMRLNSLIQEKKILSQLHTFHFYLHSDNRAFPDVRNRPGNVIRNMNKKFLKNIFKSACAFLPKLRELRVGRSNDLIEHPLVTSAIRNDDKFFDHCIRSLLYLFENEK</sequence>
<keyword evidence="2" id="KW-1185">Reference proteome</keyword>
<evidence type="ECO:0000313" key="2">
    <source>
        <dbReference type="Proteomes" id="UP000494165"/>
    </source>
</evidence>
<dbReference type="SUPFAM" id="SSF52047">
    <property type="entry name" value="RNI-like"/>
    <property type="match status" value="1"/>
</dbReference>
<comment type="caution">
    <text evidence="1">The sequence shown here is derived from an EMBL/GenBank/DDBJ whole genome shotgun (WGS) entry which is preliminary data.</text>
</comment>
<gene>
    <name evidence="1" type="ORF">CLODIP_2_CD13043</name>
</gene>
<reference evidence="1 2" key="1">
    <citation type="submission" date="2020-04" db="EMBL/GenBank/DDBJ databases">
        <authorList>
            <person name="Alioto T."/>
            <person name="Alioto T."/>
            <person name="Gomez Garrido J."/>
        </authorList>
    </citation>
    <scope>NUCLEOTIDE SEQUENCE [LARGE SCALE GENOMIC DNA]</scope>
</reference>
<organism evidence="1 2">
    <name type="scientific">Cloeon dipterum</name>
    <dbReference type="NCBI Taxonomy" id="197152"/>
    <lineage>
        <taxon>Eukaryota</taxon>
        <taxon>Metazoa</taxon>
        <taxon>Ecdysozoa</taxon>
        <taxon>Arthropoda</taxon>
        <taxon>Hexapoda</taxon>
        <taxon>Insecta</taxon>
        <taxon>Pterygota</taxon>
        <taxon>Palaeoptera</taxon>
        <taxon>Ephemeroptera</taxon>
        <taxon>Pisciforma</taxon>
        <taxon>Baetidae</taxon>
        <taxon>Cloeon</taxon>
    </lineage>
</organism>
<protein>
    <submittedName>
        <fullName evidence="1">Uncharacterized protein</fullName>
    </submittedName>
</protein>
<dbReference type="Proteomes" id="UP000494165">
    <property type="component" value="Unassembled WGS sequence"/>
</dbReference>
<dbReference type="AlphaFoldDB" id="A0A8S1D2J5"/>
<dbReference type="InterPro" id="IPR032675">
    <property type="entry name" value="LRR_dom_sf"/>
</dbReference>
<dbReference type="Gene3D" id="3.80.10.10">
    <property type="entry name" value="Ribonuclease Inhibitor"/>
    <property type="match status" value="1"/>
</dbReference>
<accession>A0A8S1D2J5</accession>
<evidence type="ECO:0000313" key="1">
    <source>
        <dbReference type="EMBL" id="CAB3375021.1"/>
    </source>
</evidence>
<dbReference type="EMBL" id="CADEPI010000107">
    <property type="protein sequence ID" value="CAB3375021.1"/>
    <property type="molecule type" value="Genomic_DNA"/>
</dbReference>